<sequence length="90" mass="10800">MTRAVAEELSEEHKKLIASYIQENQEILTDYLQVFEFSIEKNKQLLRQRQEIPERETNIVLPLREVNPILRTVWVMDQGDHVMILFPEDY</sequence>
<reference evidence="1" key="1">
    <citation type="journal article" date="2014" name="Genome Announc.">
        <title>Draft Genome Sequences of Three Alkaliphilic Bacillus Strains, Bacillus wakoensis JCM 9140T, Bacillus akibai JCM 9157T, and Bacillus hemicellulosilyticus JCM 9152T.</title>
        <authorList>
            <person name="Yuki M."/>
            <person name="Oshima K."/>
            <person name="Suda W."/>
            <person name="Oshida Y."/>
            <person name="Kitamura K."/>
            <person name="Iida T."/>
            <person name="Hattori M."/>
            <person name="Ohkuma M."/>
        </authorList>
    </citation>
    <scope>NUCLEOTIDE SEQUENCE [LARGE SCALE GENOMIC DNA]</scope>
    <source>
        <strain evidence="1">JCM 9140</strain>
    </source>
</reference>
<evidence type="ECO:0000313" key="2">
    <source>
        <dbReference type="Proteomes" id="UP000018890"/>
    </source>
</evidence>
<name>W4Q3E5_9BACI</name>
<dbReference type="RefSeq" id="WP_034745612.1">
    <property type="nucleotide sequence ID" value="NZ_BAUT01000020.1"/>
</dbReference>
<comment type="caution">
    <text evidence="1">The sequence shown here is derived from an EMBL/GenBank/DDBJ whole genome shotgun (WGS) entry which is preliminary data.</text>
</comment>
<evidence type="ECO:0000313" key="1">
    <source>
        <dbReference type="EMBL" id="GAE26248.1"/>
    </source>
</evidence>
<accession>W4Q3E5</accession>
<keyword evidence="2" id="KW-1185">Reference proteome</keyword>
<dbReference type="Proteomes" id="UP000018890">
    <property type="component" value="Unassembled WGS sequence"/>
</dbReference>
<protein>
    <submittedName>
        <fullName evidence="1">Uncharacterized protein</fullName>
    </submittedName>
</protein>
<dbReference type="InterPro" id="IPR009303">
    <property type="entry name" value="DUF960"/>
</dbReference>
<dbReference type="Pfam" id="PF06124">
    <property type="entry name" value="DUF960"/>
    <property type="match status" value="1"/>
</dbReference>
<dbReference type="STRING" id="1236970.JCM9140_2287"/>
<dbReference type="AlphaFoldDB" id="W4Q3E5"/>
<gene>
    <name evidence="1" type="ORF">JCM9140_2287</name>
</gene>
<dbReference type="EMBL" id="BAUT01000020">
    <property type="protein sequence ID" value="GAE26248.1"/>
    <property type="molecule type" value="Genomic_DNA"/>
</dbReference>
<proteinExistence type="predicted"/>
<dbReference type="OrthoDB" id="2941199at2"/>
<dbReference type="Gene3D" id="3.10.450.150">
    <property type="entry name" value="enterococcus faecalis protein"/>
    <property type="match status" value="1"/>
</dbReference>
<organism evidence="1 2">
    <name type="scientific">Halalkalibacter wakoensis JCM 9140</name>
    <dbReference type="NCBI Taxonomy" id="1236970"/>
    <lineage>
        <taxon>Bacteria</taxon>
        <taxon>Bacillati</taxon>
        <taxon>Bacillota</taxon>
        <taxon>Bacilli</taxon>
        <taxon>Bacillales</taxon>
        <taxon>Bacillaceae</taxon>
        <taxon>Halalkalibacter</taxon>
    </lineage>
</organism>